<feature type="non-terminal residue" evidence="2">
    <location>
        <position position="46"/>
    </location>
</feature>
<comment type="caution">
    <text evidence="2">The sequence shown here is derived from an EMBL/GenBank/DDBJ whole genome shotgun (WGS) entry which is preliminary data.</text>
</comment>
<dbReference type="InterPro" id="IPR051309">
    <property type="entry name" value="ABCF_ATPase"/>
</dbReference>
<dbReference type="InterPro" id="IPR027417">
    <property type="entry name" value="P-loop_NTPase"/>
</dbReference>
<dbReference type="AlphaFoldDB" id="K1S9P2"/>
<dbReference type="InterPro" id="IPR003439">
    <property type="entry name" value="ABC_transporter-like_ATP-bd"/>
</dbReference>
<name>K1S9P2_9ZZZZ</name>
<dbReference type="PANTHER" id="PTHR42855:SF1">
    <property type="entry name" value="ABC TRANSPORTER DOMAIN-CONTAINING PROTEIN"/>
    <property type="match status" value="1"/>
</dbReference>
<dbReference type="Pfam" id="PF00005">
    <property type="entry name" value="ABC_tran"/>
    <property type="match status" value="1"/>
</dbReference>
<accession>K1S9P2</accession>
<dbReference type="SUPFAM" id="SSF52540">
    <property type="entry name" value="P-loop containing nucleoside triphosphate hydrolases"/>
    <property type="match status" value="1"/>
</dbReference>
<feature type="domain" description="ABC transporter" evidence="1">
    <location>
        <begin position="3"/>
        <end position="44"/>
    </location>
</feature>
<protein>
    <submittedName>
        <fullName evidence="2">ABC transporter, ATP-binding protein</fullName>
    </submittedName>
</protein>
<keyword evidence="2" id="KW-0067">ATP-binding</keyword>
<proteinExistence type="predicted"/>
<reference evidence="2" key="1">
    <citation type="journal article" date="2013" name="Environ. Microbiol.">
        <title>Microbiota from the distal guts of lean and obese adolescents exhibit partial functional redundancy besides clear differences in community structure.</title>
        <authorList>
            <person name="Ferrer M."/>
            <person name="Ruiz A."/>
            <person name="Lanza F."/>
            <person name="Haange S.B."/>
            <person name="Oberbach A."/>
            <person name="Till H."/>
            <person name="Bargiela R."/>
            <person name="Campoy C."/>
            <person name="Segura M.T."/>
            <person name="Richter M."/>
            <person name="von Bergen M."/>
            <person name="Seifert J."/>
            <person name="Suarez A."/>
        </authorList>
    </citation>
    <scope>NUCLEOTIDE SEQUENCE</scope>
</reference>
<evidence type="ECO:0000259" key="1">
    <source>
        <dbReference type="Pfam" id="PF00005"/>
    </source>
</evidence>
<sequence length="46" mass="5208">MILDNFYYNFARFEKMGIVGNNGTGKSTFIKMLLGEVQPDSGKFDI</sequence>
<gene>
    <name evidence="2" type="ORF">LEA_15994</name>
</gene>
<organism evidence="2">
    <name type="scientific">human gut metagenome</name>
    <dbReference type="NCBI Taxonomy" id="408170"/>
    <lineage>
        <taxon>unclassified sequences</taxon>
        <taxon>metagenomes</taxon>
        <taxon>organismal metagenomes</taxon>
    </lineage>
</organism>
<dbReference type="GO" id="GO:0005524">
    <property type="term" value="F:ATP binding"/>
    <property type="evidence" value="ECO:0007669"/>
    <property type="project" value="UniProtKB-KW"/>
</dbReference>
<dbReference type="EMBL" id="AJWY01010931">
    <property type="protein sequence ID" value="EKC54153.1"/>
    <property type="molecule type" value="Genomic_DNA"/>
</dbReference>
<dbReference type="GO" id="GO:0016887">
    <property type="term" value="F:ATP hydrolysis activity"/>
    <property type="evidence" value="ECO:0007669"/>
    <property type="project" value="InterPro"/>
</dbReference>
<keyword evidence="2" id="KW-0547">Nucleotide-binding</keyword>
<evidence type="ECO:0000313" key="2">
    <source>
        <dbReference type="EMBL" id="EKC54153.1"/>
    </source>
</evidence>
<dbReference type="Gene3D" id="3.40.50.300">
    <property type="entry name" value="P-loop containing nucleotide triphosphate hydrolases"/>
    <property type="match status" value="1"/>
</dbReference>
<dbReference type="PANTHER" id="PTHR42855">
    <property type="entry name" value="ABC TRANSPORTER ATP-BINDING SUBUNIT"/>
    <property type="match status" value="1"/>
</dbReference>